<dbReference type="AlphaFoldDB" id="A0A2N6SXD8"/>
<dbReference type="SUPFAM" id="SSF46955">
    <property type="entry name" value="Putative DNA-binding domain"/>
    <property type="match status" value="1"/>
</dbReference>
<comment type="caution">
    <text evidence="2">The sequence shown here is derived from an EMBL/GenBank/DDBJ whole genome shotgun (WGS) entry which is preliminary data.</text>
</comment>
<name>A0A2N6SXD8_9CORY</name>
<dbReference type="NCBIfam" id="TIGR01764">
    <property type="entry name" value="excise"/>
    <property type="match status" value="1"/>
</dbReference>
<protein>
    <submittedName>
        <fullName evidence="2">DNA-binding protein</fullName>
    </submittedName>
</protein>
<accession>A0A2N6SXD8</accession>
<dbReference type="InterPro" id="IPR041657">
    <property type="entry name" value="HTH_17"/>
</dbReference>
<dbReference type="InterPro" id="IPR009061">
    <property type="entry name" value="DNA-bd_dom_put_sf"/>
</dbReference>
<proteinExistence type="predicted"/>
<keyword evidence="2" id="KW-0238">DNA-binding</keyword>
<gene>
    <name evidence="2" type="ORF">CJ204_09530</name>
</gene>
<dbReference type="InterPro" id="IPR010093">
    <property type="entry name" value="SinI_DNA-bd"/>
</dbReference>
<dbReference type="Pfam" id="PF12728">
    <property type="entry name" value="HTH_17"/>
    <property type="match status" value="1"/>
</dbReference>
<evidence type="ECO:0000313" key="3">
    <source>
        <dbReference type="Proteomes" id="UP000235363"/>
    </source>
</evidence>
<feature type="domain" description="Helix-turn-helix" evidence="1">
    <location>
        <begin position="61"/>
        <end position="108"/>
    </location>
</feature>
<organism evidence="2 3">
    <name type="scientific">Corynebacterium xerosis</name>
    <dbReference type="NCBI Taxonomy" id="1725"/>
    <lineage>
        <taxon>Bacteria</taxon>
        <taxon>Bacillati</taxon>
        <taxon>Actinomycetota</taxon>
        <taxon>Actinomycetes</taxon>
        <taxon>Mycobacteriales</taxon>
        <taxon>Corynebacteriaceae</taxon>
        <taxon>Corynebacterium</taxon>
    </lineage>
</organism>
<reference evidence="2 3" key="1">
    <citation type="submission" date="2017-09" db="EMBL/GenBank/DDBJ databases">
        <title>Bacterial strain isolated from the female urinary microbiota.</title>
        <authorList>
            <person name="Thomas-White K."/>
            <person name="Kumar N."/>
            <person name="Forster S."/>
            <person name="Putonti C."/>
            <person name="Lawley T."/>
            <person name="Wolfe A.J."/>
        </authorList>
    </citation>
    <scope>NUCLEOTIDE SEQUENCE [LARGE SCALE GENOMIC DNA]</scope>
    <source>
        <strain evidence="2 3">UMB0908</strain>
    </source>
</reference>
<evidence type="ECO:0000313" key="2">
    <source>
        <dbReference type="EMBL" id="PMC61747.1"/>
    </source>
</evidence>
<sequence>MLTDQERAYAARFLEVVGGNATEFVTSAGEQVPKPLNEIIRTVLNAIAEGRPVAVSAMPDLLTTTNAASLLGVSRPTLMKWVRNGRIAAEKVGSHNRLRAGDVLVLREQLKEEQRSAVFDLLDMDEVGSAD</sequence>
<dbReference type="Proteomes" id="UP000235363">
    <property type="component" value="Unassembled WGS sequence"/>
</dbReference>
<dbReference type="EMBL" id="PNHF01000022">
    <property type="protein sequence ID" value="PMC61747.1"/>
    <property type="molecule type" value="Genomic_DNA"/>
</dbReference>
<dbReference type="GO" id="GO:0003677">
    <property type="term" value="F:DNA binding"/>
    <property type="evidence" value="ECO:0007669"/>
    <property type="project" value="UniProtKB-KW"/>
</dbReference>
<evidence type="ECO:0000259" key="1">
    <source>
        <dbReference type="Pfam" id="PF12728"/>
    </source>
</evidence>